<evidence type="ECO:0000313" key="3">
    <source>
        <dbReference type="EMBL" id="KAF4376231.1"/>
    </source>
</evidence>
<dbReference type="InterPro" id="IPR050426">
    <property type="entry name" value="Glycosyltransferase_28"/>
</dbReference>
<feature type="domain" description="Erythromycin biosynthesis protein CIII-like C-terminal" evidence="1">
    <location>
        <begin position="426"/>
        <end position="481"/>
    </location>
</feature>
<dbReference type="AlphaFoldDB" id="A0A7J6FZQ4"/>
<dbReference type="EMBL" id="JAATIP010000086">
    <property type="protein sequence ID" value="KAF4376231.1"/>
    <property type="molecule type" value="Genomic_DNA"/>
</dbReference>
<evidence type="ECO:0000313" key="5">
    <source>
        <dbReference type="Proteomes" id="UP000583929"/>
    </source>
</evidence>
<dbReference type="PANTHER" id="PTHR48050">
    <property type="entry name" value="STEROL 3-BETA-GLUCOSYLTRANSFERASE"/>
    <property type="match status" value="1"/>
</dbReference>
<dbReference type="Pfam" id="PF06722">
    <property type="entry name" value="EryCIII-like_C"/>
    <property type="match status" value="1"/>
</dbReference>
<dbReference type="InterPro" id="IPR010610">
    <property type="entry name" value="EryCIII-like_C"/>
</dbReference>
<dbReference type="EMBL" id="JAATIQ010000610">
    <property type="protein sequence ID" value="KAF4350110.1"/>
    <property type="molecule type" value="Genomic_DNA"/>
</dbReference>
<comment type="caution">
    <text evidence="3">The sequence shown here is derived from an EMBL/GenBank/DDBJ whole genome shotgun (WGS) entry which is preliminary data.</text>
</comment>
<evidence type="ECO:0000259" key="1">
    <source>
        <dbReference type="Pfam" id="PF06722"/>
    </source>
</evidence>
<gene>
    <name evidence="3" type="ORF">F8388_018900</name>
    <name evidence="2" type="ORF">G4B88_002235</name>
</gene>
<organism evidence="3 4">
    <name type="scientific">Cannabis sativa</name>
    <name type="common">Hemp</name>
    <name type="synonym">Marijuana</name>
    <dbReference type="NCBI Taxonomy" id="3483"/>
    <lineage>
        <taxon>Eukaryota</taxon>
        <taxon>Viridiplantae</taxon>
        <taxon>Streptophyta</taxon>
        <taxon>Embryophyta</taxon>
        <taxon>Tracheophyta</taxon>
        <taxon>Spermatophyta</taxon>
        <taxon>Magnoliopsida</taxon>
        <taxon>eudicotyledons</taxon>
        <taxon>Gunneridae</taxon>
        <taxon>Pentapetalae</taxon>
        <taxon>rosids</taxon>
        <taxon>fabids</taxon>
        <taxon>Rosales</taxon>
        <taxon>Cannabaceae</taxon>
        <taxon>Cannabis</taxon>
    </lineage>
</organism>
<evidence type="ECO:0000313" key="4">
    <source>
        <dbReference type="Proteomes" id="UP000525078"/>
    </source>
</evidence>
<accession>A0A7J6FZQ4</accession>
<dbReference type="PANTHER" id="PTHR48050:SF11">
    <property type="entry name" value="GLYCOSYLTRANSFERASE"/>
    <property type="match status" value="1"/>
</dbReference>
<evidence type="ECO:0000313" key="2">
    <source>
        <dbReference type="EMBL" id="KAF4350110.1"/>
    </source>
</evidence>
<reference evidence="4 5" key="1">
    <citation type="journal article" date="2020" name="bioRxiv">
        <title>Sequence and annotation of 42 cannabis genomes reveals extensive copy number variation in cannabinoid synthesis and pathogen resistance genes.</title>
        <authorList>
            <person name="Mckernan K.J."/>
            <person name="Helbert Y."/>
            <person name="Kane L.T."/>
            <person name="Ebling H."/>
            <person name="Zhang L."/>
            <person name="Liu B."/>
            <person name="Eaton Z."/>
            <person name="Mclaughlin S."/>
            <person name="Kingan S."/>
            <person name="Baybayan P."/>
            <person name="Concepcion G."/>
            <person name="Jordan M."/>
            <person name="Riva A."/>
            <person name="Barbazuk W."/>
            <person name="Harkins T."/>
        </authorList>
    </citation>
    <scope>NUCLEOTIDE SEQUENCE [LARGE SCALE GENOMIC DNA]</scope>
    <source>
        <strain evidence="4 5">cv. Jamaican Lion 4</strain>
        <strain evidence="2">Father</strain>
        <strain evidence="3">Mother</strain>
        <tissue evidence="3">Leaf</tissue>
    </source>
</reference>
<sequence>MEVEERTKPIAIFMAFGTKGDVYPIAAIAAGFAFDQRQYHVILITHSAHESLRSHLAERNVAYYPISSPPFISTDHIQNTTELSISQQKKMLIRDHRRECYSVVEKTFGQRPTMEDDCIVINFFALVWNCIPEGWSLAELFQVRCIVAAPYVVPYSAPSSYERHFRKEHPLLYKYLLEAPRHKVCWEDVIHWMWPLYTEYWESWRRDLNLSSCPFTDPVTGLPEWHNRSSSPLLLYGFSKEVVECPDYWPSAVRVCGFWFLPVEWQFSCKKCGEISELVSAGHVNKKDELCSDHVYLQSFLKNRIAEPLVFVGLSSAGRQFLIRTMAQSIQRFQIELVYGLSLLSLFRALWLESMGFLKDPLAFLHVLRGVLDITSYRIILFTADYKPLEAAIQVANAEASLEMNHVQLSEDCFSLYNSRLFCFSGTIPYNWLFTHCAAAVHHGGSGSTAAALQAGIPQVLCPFMHDQFYWAERMYWLGVAPEPLKRNHLFPESNDEASVQAAANVLSRAINDALSPDVRARATDISGKISLEDGVLEAVKCIKNEVQSP</sequence>
<dbReference type="GO" id="GO:0016757">
    <property type="term" value="F:glycosyltransferase activity"/>
    <property type="evidence" value="ECO:0007669"/>
    <property type="project" value="UniProtKB-ARBA"/>
</dbReference>
<dbReference type="Proteomes" id="UP000525078">
    <property type="component" value="Unassembled WGS sequence"/>
</dbReference>
<keyword evidence="5" id="KW-1185">Reference proteome</keyword>
<dbReference type="Proteomes" id="UP000583929">
    <property type="component" value="Unassembled WGS sequence"/>
</dbReference>
<dbReference type="SUPFAM" id="SSF53756">
    <property type="entry name" value="UDP-Glycosyltransferase/glycogen phosphorylase"/>
    <property type="match status" value="1"/>
</dbReference>
<name>A0A7J6FZQ4_CANSA</name>
<protein>
    <recommendedName>
        <fullName evidence="1">Erythromycin biosynthesis protein CIII-like C-terminal domain-containing protein</fullName>
    </recommendedName>
</protein>
<proteinExistence type="predicted"/>
<dbReference type="Gene3D" id="3.40.50.2000">
    <property type="entry name" value="Glycogen Phosphorylase B"/>
    <property type="match status" value="2"/>
</dbReference>